<gene>
    <name evidence="6" type="ORF">ACFFRE_01250</name>
</gene>
<dbReference type="CDD" id="cd00207">
    <property type="entry name" value="fer2"/>
    <property type="match status" value="1"/>
</dbReference>
<evidence type="ECO:0000256" key="2">
    <source>
        <dbReference type="ARBA" id="ARBA00022723"/>
    </source>
</evidence>
<organism evidence="6 7">
    <name type="scientific">Aciditerrimonas ferrireducens</name>
    <dbReference type="NCBI Taxonomy" id="667306"/>
    <lineage>
        <taxon>Bacteria</taxon>
        <taxon>Bacillati</taxon>
        <taxon>Actinomycetota</taxon>
        <taxon>Acidimicrobiia</taxon>
        <taxon>Acidimicrobiales</taxon>
        <taxon>Acidimicrobiaceae</taxon>
        <taxon>Aciditerrimonas</taxon>
    </lineage>
</organism>
<dbReference type="InterPro" id="IPR012675">
    <property type="entry name" value="Beta-grasp_dom_sf"/>
</dbReference>
<dbReference type="InterPro" id="IPR036884">
    <property type="entry name" value="2Fe-2S-bd_dom_sf"/>
</dbReference>
<dbReference type="InterPro" id="IPR002888">
    <property type="entry name" value="2Fe-2S-bd"/>
</dbReference>
<keyword evidence="2" id="KW-0479">Metal-binding</keyword>
<keyword evidence="4" id="KW-0411">Iron-sulfur</keyword>
<dbReference type="Proteomes" id="UP001589788">
    <property type="component" value="Unassembled WGS sequence"/>
</dbReference>
<dbReference type="Gene3D" id="1.10.150.120">
    <property type="entry name" value="[2Fe-2S]-binding domain"/>
    <property type="match status" value="1"/>
</dbReference>
<dbReference type="InterPro" id="IPR036010">
    <property type="entry name" value="2Fe-2S_ferredoxin-like_sf"/>
</dbReference>
<feature type="domain" description="2Fe-2S ferredoxin-type" evidence="5">
    <location>
        <begin position="7"/>
        <end position="83"/>
    </location>
</feature>
<dbReference type="SUPFAM" id="SSF54292">
    <property type="entry name" value="2Fe-2S ferredoxin-like"/>
    <property type="match status" value="1"/>
</dbReference>
<dbReference type="InterPro" id="IPR001041">
    <property type="entry name" value="2Fe-2S_ferredoxin-type"/>
</dbReference>
<keyword evidence="7" id="KW-1185">Reference proteome</keyword>
<proteinExistence type="predicted"/>
<dbReference type="SUPFAM" id="SSF47741">
    <property type="entry name" value="CO dehydrogenase ISP C-domain like"/>
    <property type="match status" value="1"/>
</dbReference>
<accession>A0ABV6BZC3</accession>
<dbReference type="Gene3D" id="3.10.20.30">
    <property type="match status" value="1"/>
</dbReference>
<dbReference type="InterPro" id="IPR051452">
    <property type="entry name" value="Diverse_Oxidoreductases"/>
</dbReference>
<name>A0ABV6BZC3_9ACTN</name>
<keyword evidence="3" id="KW-0408">Iron</keyword>
<evidence type="ECO:0000313" key="6">
    <source>
        <dbReference type="EMBL" id="MFC0080783.1"/>
    </source>
</evidence>
<dbReference type="PANTHER" id="PTHR44379:SF6">
    <property type="entry name" value="BLR6046 PROTEIN"/>
    <property type="match status" value="1"/>
</dbReference>
<dbReference type="PANTHER" id="PTHR44379">
    <property type="entry name" value="OXIDOREDUCTASE WITH IRON-SULFUR SUBUNIT"/>
    <property type="match status" value="1"/>
</dbReference>
<evidence type="ECO:0000256" key="3">
    <source>
        <dbReference type="ARBA" id="ARBA00023004"/>
    </source>
</evidence>
<keyword evidence="1" id="KW-0001">2Fe-2S</keyword>
<reference evidence="6 7" key="1">
    <citation type="submission" date="2024-09" db="EMBL/GenBank/DDBJ databases">
        <authorList>
            <person name="Sun Q."/>
            <person name="Mori K."/>
        </authorList>
    </citation>
    <scope>NUCLEOTIDE SEQUENCE [LARGE SCALE GENOMIC DNA]</scope>
    <source>
        <strain evidence="6 7">JCM 15389</strain>
    </source>
</reference>
<dbReference type="Pfam" id="PF00111">
    <property type="entry name" value="Fer2"/>
    <property type="match status" value="1"/>
</dbReference>
<sequence>MTGSSATAVALRVNDVPVTLRGGPGRTLLWALRDDLGLVAAKYGCGAEQCGACRVLLDGLPAFSCQVPVDQCADRDVETLEALREREPGRRVVQALIEANAAQCGYCLPGLAVTLTWLARRSAPVDENTLLRTLDDHLCRCGAHPRILRVARSLLGVAETEGSS</sequence>
<protein>
    <submittedName>
        <fullName evidence="6">(2Fe-2S)-binding protein</fullName>
    </submittedName>
</protein>
<evidence type="ECO:0000313" key="7">
    <source>
        <dbReference type="Proteomes" id="UP001589788"/>
    </source>
</evidence>
<evidence type="ECO:0000256" key="4">
    <source>
        <dbReference type="ARBA" id="ARBA00023014"/>
    </source>
</evidence>
<comment type="caution">
    <text evidence="6">The sequence shown here is derived from an EMBL/GenBank/DDBJ whole genome shotgun (WGS) entry which is preliminary data.</text>
</comment>
<evidence type="ECO:0000256" key="1">
    <source>
        <dbReference type="ARBA" id="ARBA00022714"/>
    </source>
</evidence>
<evidence type="ECO:0000259" key="5">
    <source>
        <dbReference type="PROSITE" id="PS51085"/>
    </source>
</evidence>
<dbReference type="Pfam" id="PF01799">
    <property type="entry name" value="Fer2_2"/>
    <property type="match status" value="1"/>
</dbReference>
<dbReference type="EMBL" id="JBHLYQ010000005">
    <property type="protein sequence ID" value="MFC0080783.1"/>
    <property type="molecule type" value="Genomic_DNA"/>
</dbReference>
<dbReference type="PROSITE" id="PS51085">
    <property type="entry name" value="2FE2S_FER_2"/>
    <property type="match status" value="1"/>
</dbReference>
<dbReference type="RefSeq" id="WP_377787324.1">
    <property type="nucleotide sequence ID" value="NZ_JBHLYQ010000005.1"/>
</dbReference>